<name>A0A843YK70_9RHOB</name>
<evidence type="ECO:0000313" key="3">
    <source>
        <dbReference type="EMBL" id="MQQ10218.1"/>
    </source>
</evidence>
<organism evidence="3 4">
    <name type="scientific">Tritonibacter litoralis</name>
    <dbReference type="NCBI Taxonomy" id="2662264"/>
    <lineage>
        <taxon>Bacteria</taxon>
        <taxon>Pseudomonadati</taxon>
        <taxon>Pseudomonadota</taxon>
        <taxon>Alphaproteobacteria</taxon>
        <taxon>Rhodobacterales</taxon>
        <taxon>Paracoccaceae</taxon>
        <taxon>Tritonibacter</taxon>
    </lineage>
</organism>
<evidence type="ECO:0000259" key="2">
    <source>
        <dbReference type="Pfam" id="PF13785"/>
    </source>
</evidence>
<proteinExistence type="predicted"/>
<comment type="caution">
    <text evidence="3">The sequence shown here is derived from an EMBL/GenBank/DDBJ whole genome shotgun (WGS) entry which is preliminary data.</text>
</comment>
<keyword evidence="4" id="KW-1185">Reference proteome</keyword>
<keyword evidence="1" id="KW-0472">Membrane</keyword>
<protein>
    <submittedName>
        <fullName evidence="3">DUF4178 domain-containing protein</fullName>
    </submittedName>
</protein>
<keyword evidence="1" id="KW-1133">Transmembrane helix</keyword>
<gene>
    <name evidence="3" type="ORF">GFB49_17250</name>
</gene>
<reference evidence="3 4" key="1">
    <citation type="submission" date="2019-10" db="EMBL/GenBank/DDBJ databases">
        <title>Epibacterium sp. nov., isolated from seawater.</title>
        <authorList>
            <person name="Zhang X."/>
            <person name="Li N."/>
        </authorList>
    </citation>
    <scope>NUCLEOTIDE SEQUENCE [LARGE SCALE GENOMIC DNA]</scope>
    <source>
        <strain evidence="3 4">SM1979</strain>
    </source>
</reference>
<evidence type="ECO:0000256" key="1">
    <source>
        <dbReference type="SAM" id="Phobius"/>
    </source>
</evidence>
<feature type="transmembrane region" description="Helical" evidence="1">
    <location>
        <begin position="392"/>
        <end position="411"/>
    </location>
</feature>
<dbReference type="EMBL" id="WIBF01000013">
    <property type="protein sequence ID" value="MQQ10218.1"/>
    <property type="molecule type" value="Genomic_DNA"/>
</dbReference>
<dbReference type="Pfam" id="PF13785">
    <property type="entry name" value="DUF4178"/>
    <property type="match status" value="1"/>
</dbReference>
<feature type="transmembrane region" description="Helical" evidence="1">
    <location>
        <begin position="239"/>
        <end position="259"/>
    </location>
</feature>
<keyword evidence="1" id="KW-0812">Transmembrane</keyword>
<feature type="domain" description="DUF4178" evidence="2">
    <location>
        <begin position="62"/>
        <end position="198"/>
    </location>
</feature>
<dbReference type="AlphaFoldDB" id="A0A843YK70"/>
<dbReference type="InterPro" id="IPR025235">
    <property type="entry name" value="DUF4178"/>
</dbReference>
<dbReference type="RefSeq" id="WP_153217195.1">
    <property type="nucleotide sequence ID" value="NZ_WIBF01000013.1"/>
</dbReference>
<evidence type="ECO:0000313" key="4">
    <source>
        <dbReference type="Proteomes" id="UP000444174"/>
    </source>
</evidence>
<sequence length="430" mass="47871">MTLTAVKAINCTSCGAGLDVLGGGRVTTHICPYCGTELDATDNYRALKRFNDTARPKTPFPIGTQGTIHGVDYTVIGLLEQVERWAGRTYAWLDHQLYSPTHGYAWLTLDQGHCTFSRRHRGSVWISKHQAARAEHRPVVWDAGEKFRYYETSTHEVHYAEGEFSWRPSRKDRTTTVSAMSDTRMLSFSATGTEREVEQTFFLSAEDIVKGFGFDPGLKPDWVHPLEPHKSGKNTGFQMYASIAYALVCLIVAGVIAGAPVRHVLPTLEAGRPDLPLEASLPGVKAGELVRVNLAGNGINTWSELELEVSDPDDELLFSTIRAVERYNGRDSEGSWSEGSNRARATFRAPFDGDYSLSVALDGDGDWRSSGGSSPTAWTSLRISATAGHKTWGWMIWAALLFGLMGGWPLWRAWRHNRLRWRGSDWEDDD</sequence>
<dbReference type="Proteomes" id="UP000444174">
    <property type="component" value="Unassembled WGS sequence"/>
</dbReference>
<accession>A0A843YK70</accession>